<dbReference type="InterPro" id="IPR006553">
    <property type="entry name" value="Leu-rich_rpt_Cys-con_subtyp"/>
</dbReference>
<feature type="domain" description="F-box/LRR-repeat protein 15-like leucin rich repeat" evidence="1">
    <location>
        <begin position="19"/>
        <end position="188"/>
    </location>
</feature>
<dbReference type="Pfam" id="PF25372">
    <property type="entry name" value="DUF7885"/>
    <property type="match status" value="1"/>
</dbReference>
<evidence type="ECO:0000313" key="2">
    <source>
        <dbReference type="EMBL" id="PRQ16542.1"/>
    </source>
</evidence>
<comment type="caution">
    <text evidence="2">The sequence shown here is derived from an EMBL/GenBank/DDBJ whole genome shotgun (WGS) entry which is preliminary data.</text>
</comment>
<dbReference type="SMART" id="SM00367">
    <property type="entry name" value="LRR_CC"/>
    <property type="match status" value="5"/>
</dbReference>
<keyword evidence="3" id="KW-1185">Reference proteome</keyword>
<dbReference type="InterPro" id="IPR032675">
    <property type="entry name" value="LRR_dom_sf"/>
</dbReference>
<dbReference type="Gene3D" id="3.80.10.10">
    <property type="entry name" value="Ribonuclease Inhibitor"/>
    <property type="match status" value="1"/>
</dbReference>
<proteinExistence type="predicted"/>
<accession>A0A2P6P3Q0</accession>
<dbReference type="EMBL" id="PDCK01000045">
    <property type="protein sequence ID" value="PRQ16542.1"/>
    <property type="molecule type" value="Genomic_DNA"/>
</dbReference>
<dbReference type="SUPFAM" id="SSF52047">
    <property type="entry name" value="RNI-like"/>
    <property type="match status" value="1"/>
</dbReference>
<dbReference type="GO" id="GO:0031146">
    <property type="term" value="P:SCF-dependent proteasomal ubiquitin-dependent protein catabolic process"/>
    <property type="evidence" value="ECO:0007669"/>
    <property type="project" value="TreeGrafter"/>
</dbReference>
<dbReference type="AlphaFoldDB" id="A0A2P6P3Q0"/>
<dbReference type="GO" id="GO:0019005">
    <property type="term" value="C:SCF ubiquitin ligase complex"/>
    <property type="evidence" value="ECO:0007669"/>
    <property type="project" value="TreeGrafter"/>
</dbReference>
<dbReference type="Proteomes" id="UP000238479">
    <property type="component" value="Chromosome 7"/>
</dbReference>
<evidence type="ECO:0000313" key="3">
    <source>
        <dbReference type="Proteomes" id="UP000238479"/>
    </source>
</evidence>
<dbReference type="Gramene" id="PRQ16542">
    <property type="protein sequence ID" value="PRQ16542"/>
    <property type="gene ID" value="RchiOBHm_Chr7g0185371"/>
</dbReference>
<protein>
    <submittedName>
        <fullName evidence="2">Putative leucine-rich repeat domain, L domain-containing protein</fullName>
    </submittedName>
</protein>
<reference evidence="2 3" key="1">
    <citation type="journal article" date="2018" name="Nat. Genet.">
        <title>The Rosa genome provides new insights in the design of modern roses.</title>
        <authorList>
            <person name="Bendahmane M."/>
        </authorList>
    </citation>
    <scope>NUCLEOTIDE SEQUENCE [LARGE SCALE GENOMIC DNA]</scope>
    <source>
        <strain evidence="3">cv. Old Blush</strain>
    </source>
</reference>
<evidence type="ECO:0000259" key="1">
    <source>
        <dbReference type="Pfam" id="PF25372"/>
    </source>
</evidence>
<name>A0A2P6P3Q0_ROSCH</name>
<organism evidence="2 3">
    <name type="scientific">Rosa chinensis</name>
    <name type="common">China rose</name>
    <dbReference type="NCBI Taxonomy" id="74649"/>
    <lineage>
        <taxon>Eukaryota</taxon>
        <taxon>Viridiplantae</taxon>
        <taxon>Streptophyta</taxon>
        <taxon>Embryophyta</taxon>
        <taxon>Tracheophyta</taxon>
        <taxon>Spermatophyta</taxon>
        <taxon>Magnoliopsida</taxon>
        <taxon>eudicotyledons</taxon>
        <taxon>Gunneridae</taxon>
        <taxon>Pentapetalae</taxon>
        <taxon>rosids</taxon>
        <taxon>fabids</taxon>
        <taxon>Rosales</taxon>
        <taxon>Rosaceae</taxon>
        <taxon>Rosoideae</taxon>
        <taxon>Rosoideae incertae sedis</taxon>
        <taxon>Rosa</taxon>
    </lineage>
</organism>
<dbReference type="InterPro" id="IPR057207">
    <property type="entry name" value="FBXL15_LRR"/>
</dbReference>
<dbReference type="OMA" id="DMECIAL"/>
<dbReference type="PANTHER" id="PTHR13318">
    <property type="entry name" value="PARTNER OF PAIRED, ISOFORM B-RELATED"/>
    <property type="match status" value="1"/>
</dbReference>
<sequence>MVSCEKHDLQNDGHLGPKGLQALGNGCPKLSRLMFCGSKVVGNAGVDALFHSAHNLKSLYLSFNDLISDPALRAIGSSSISALELVFCDKITDVGLGFLANGSTSKTIKKLVLVGCPLITDIGGVAISAIQTLKVLRLNDVDVSDHTMVALAKNCSKIEILDLEYCERVTGAGIRAFSSHKCLKLLALFGLSGLYQSDMECIALGCPSLESVVTDNLLTRGFELMQENTRRVVKFKSSYNLPLPRFSTTSWY</sequence>
<gene>
    <name evidence="2" type="ORF">RchiOBHm_Chr7g0185371</name>
</gene>